<name>A0A9D3XGQ2_9SAUR</name>
<dbReference type="Proteomes" id="UP000827986">
    <property type="component" value="Unassembled WGS sequence"/>
</dbReference>
<dbReference type="AlphaFoldDB" id="A0A9D3XGQ2"/>
<reference evidence="2" key="1">
    <citation type="submission" date="2021-09" db="EMBL/GenBank/DDBJ databases">
        <title>The genome of Mauremys mutica provides insights into the evolution of semi-aquatic lifestyle.</title>
        <authorList>
            <person name="Gong S."/>
            <person name="Gao Y."/>
        </authorList>
    </citation>
    <scope>NUCLEOTIDE SEQUENCE</scope>
    <source>
        <strain evidence="2">MM-2020</strain>
        <tissue evidence="2">Muscle</tissue>
    </source>
</reference>
<gene>
    <name evidence="2" type="ORF">KIL84_021964</name>
</gene>
<proteinExistence type="predicted"/>
<evidence type="ECO:0000313" key="2">
    <source>
        <dbReference type="EMBL" id="KAH1179381.1"/>
    </source>
</evidence>
<sequence length="103" mass="11028">MCSSRQAPGRRTGSTAGTRSNGARSPGGFWKRLGGKDTTWRKRESQPVDASNRLLTTKMGKAEISPPQQKGKKKSHLGDVCVEPQAQVLASTVCGCACLFCMT</sequence>
<feature type="compositionally biased region" description="Basic and acidic residues" evidence="1">
    <location>
        <begin position="34"/>
        <end position="46"/>
    </location>
</feature>
<accession>A0A9D3XGQ2</accession>
<evidence type="ECO:0000313" key="3">
    <source>
        <dbReference type="Proteomes" id="UP000827986"/>
    </source>
</evidence>
<comment type="caution">
    <text evidence="2">The sequence shown here is derived from an EMBL/GenBank/DDBJ whole genome shotgun (WGS) entry which is preliminary data.</text>
</comment>
<keyword evidence="3" id="KW-1185">Reference proteome</keyword>
<feature type="compositionally biased region" description="Polar residues" evidence="1">
    <location>
        <begin position="1"/>
        <end position="23"/>
    </location>
</feature>
<evidence type="ECO:0000256" key="1">
    <source>
        <dbReference type="SAM" id="MobiDB-lite"/>
    </source>
</evidence>
<organism evidence="2 3">
    <name type="scientific">Mauremys mutica</name>
    <name type="common">yellowpond turtle</name>
    <dbReference type="NCBI Taxonomy" id="74926"/>
    <lineage>
        <taxon>Eukaryota</taxon>
        <taxon>Metazoa</taxon>
        <taxon>Chordata</taxon>
        <taxon>Craniata</taxon>
        <taxon>Vertebrata</taxon>
        <taxon>Euteleostomi</taxon>
        <taxon>Archelosauria</taxon>
        <taxon>Testudinata</taxon>
        <taxon>Testudines</taxon>
        <taxon>Cryptodira</taxon>
        <taxon>Durocryptodira</taxon>
        <taxon>Testudinoidea</taxon>
        <taxon>Geoemydidae</taxon>
        <taxon>Geoemydinae</taxon>
        <taxon>Mauremys</taxon>
    </lineage>
</organism>
<dbReference type="EMBL" id="JAHDVG010000472">
    <property type="protein sequence ID" value="KAH1179381.1"/>
    <property type="molecule type" value="Genomic_DNA"/>
</dbReference>
<protein>
    <submittedName>
        <fullName evidence="2">Uncharacterized protein</fullName>
    </submittedName>
</protein>
<feature type="region of interest" description="Disordered" evidence="1">
    <location>
        <begin position="1"/>
        <end position="76"/>
    </location>
</feature>